<dbReference type="Gene3D" id="3.40.50.150">
    <property type="entry name" value="Vaccinia Virus protein VP39"/>
    <property type="match status" value="1"/>
</dbReference>
<dbReference type="GO" id="GO:0008168">
    <property type="term" value="F:methyltransferase activity"/>
    <property type="evidence" value="ECO:0007669"/>
    <property type="project" value="UniProtKB-KW"/>
</dbReference>
<dbReference type="CDD" id="cd02440">
    <property type="entry name" value="AdoMet_MTases"/>
    <property type="match status" value="1"/>
</dbReference>
<dbReference type="eggNOG" id="COG2227">
    <property type="taxonomic scope" value="Bacteria"/>
</dbReference>
<gene>
    <name evidence="1" type="ORF">MicloDRAFT_00063400</name>
</gene>
<dbReference type="PANTHER" id="PTHR43861:SF6">
    <property type="entry name" value="METHYLTRANSFERASE TYPE 11"/>
    <property type="match status" value="1"/>
</dbReference>
<dbReference type="PATRIC" id="fig|864069.3.peg.6787"/>
<keyword evidence="1" id="KW-0808">Transferase</keyword>
<dbReference type="PANTHER" id="PTHR43861">
    <property type="entry name" value="TRANS-ACONITATE 2-METHYLTRANSFERASE-RELATED"/>
    <property type="match status" value="1"/>
</dbReference>
<dbReference type="AlphaFoldDB" id="I4YNS1"/>
<dbReference type="EMBL" id="JH660647">
    <property type="protein sequence ID" value="EIM25613.1"/>
    <property type="molecule type" value="Genomic_DNA"/>
</dbReference>
<name>I4YNS1_9HYPH</name>
<dbReference type="InterPro" id="IPR029063">
    <property type="entry name" value="SAM-dependent_MTases_sf"/>
</dbReference>
<accession>I4YNS1</accession>
<evidence type="ECO:0000313" key="2">
    <source>
        <dbReference type="Proteomes" id="UP000003947"/>
    </source>
</evidence>
<dbReference type="Proteomes" id="UP000003947">
    <property type="component" value="Unassembled WGS sequence"/>
</dbReference>
<evidence type="ECO:0000313" key="1">
    <source>
        <dbReference type="EMBL" id="EIM25613.1"/>
    </source>
</evidence>
<sequence>MNCNICSSKMRNKVTSWTFYCANCDHWQSNLEPRIESSKIHDRETIEEKEDDIDFLRPVREKNYCTIIATIRKFNPRLRSVLDIGCATGQFLKQAMAAGFDVTGVEPNPRLARTAQRQGLPVVQGYFPDAIEPGTKFDIIIFNDVLEHIPNATGILENCLQHITERGIIIINSPFSEGIFFTIGKLHFAPQLWDRLWQKHFFTPHVHYFSERSIALLAERLGCNSSNPLPLDTLAKEGTWDRINLDPTLNRFKKLTIWSLVTAGLPIISRLPADTRFTILSKR</sequence>
<protein>
    <submittedName>
        <fullName evidence="1">Methyltransferase family protein</fullName>
    </submittedName>
</protein>
<keyword evidence="2" id="KW-1185">Reference proteome</keyword>
<organism evidence="1 2">
    <name type="scientific">Microvirga lotononidis</name>
    <dbReference type="NCBI Taxonomy" id="864069"/>
    <lineage>
        <taxon>Bacteria</taxon>
        <taxon>Pseudomonadati</taxon>
        <taxon>Pseudomonadota</taxon>
        <taxon>Alphaproteobacteria</taxon>
        <taxon>Hyphomicrobiales</taxon>
        <taxon>Methylobacteriaceae</taxon>
        <taxon>Microvirga</taxon>
    </lineage>
</organism>
<dbReference type="HOGENOM" id="CLU_966023_0_0_5"/>
<dbReference type="SUPFAM" id="SSF53335">
    <property type="entry name" value="S-adenosyl-L-methionine-dependent methyltransferases"/>
    <property type="match status" value="1"/>
</dbReference>
<dbReference type="STRING" id="864069.MicloDRAFT_00063400"/>
<dbReference type="OrthoDB" id="7537532at2"/>
<dbReference type="GO" id="GO:0032259">
    <property type="term" value="P:methylation"/>
    <property type="evidence" value="ECO:0007669"/>
    <property type="project" value="UniProtKB-KW"/>
</dbReference>
<dbReference type="Pfam" id="PF13489">
    <property type="entry name" value="Methyltransf_23"/>
    <property type="match status" value="1"/>
</dbReference>
<keyword evidence="1" id="KW-0489">Methyltransferase</keyword>
<proteinExistence type="predicted"/>
<reference evidence="1 2" key="1">
    <citation type="submission" date="2012-02" db="EMBL/GenBank/DDBJ databases">
        <title>Improved High-Quality Draft sequence of Microvirga sp. WSM3557.</title>
        <authorList>
            <consortium name="US DOE Joint Genome Institute"/>
            <person name="Lucas S."/>
            <person name="Han J."/>
            <person name="Lapidus A."/>
            <person name="Cheng J.-F."/>
            <person name="Goodwin L."/>
            <person name="Pitluck S."/>
            <person name="Peters L."/>
            <person name="Zhang X."/>
            <person name="Detter J.C."/>
            <person name="Han C."/>
            <person name="Tapia R."/>
            <person name="Land M."/>
            <person name="Hauser L."/>
            <person name="Kyrpides N."/>
            <person name="Ivanova N."/>
            <person name="Pagani I."/>
            <person name="Brau L."/>
            <person name="Yates R."/>
            <person name="O'Hara G."/>
            <person name="Rui T."/>
            <person name="Howieson J."/>
            <person name="Reeve W."/>
            <person name="Woyke T."/>
        </authorList>
    </citation>
    <scope>NUCLEOTIDE SEQUENCE [LARGE SCALE GENOMIC DNA]</scope>
    <source>
        <strain evidence="1 2">WSM3557</strain>
    </source>
</reference>